<protein>
    <submittedName>
        <fullName evidence="1">Uncharacterized protein</fullName>
    </submittedName>
</protein>
<sequence length="92" mass="9952">MSELLMREAGMEQPLKAYQVGGNDIVAAGSVEEALAVLEELAGETDLTIEDVVPIAEDELDVPVEDEEGNACPTIRQMLAELSEPAYLFGWD</sequence>
<evidence type="ECO:0000313" key="1">
    <source>
        <dbReference type="EMBL" id="AAQ60534.1"/>
    </source>
</evidence>
<organism evidence="1 2">
    <name type="scientific">Chromobacterium violaceum (strain ATCC 12472 / DSM 30191 / JCM 1249 / CCUG 213 / NBRC 12614 / NCIMB 9131 / NCTC 9757 / MK)</name>
    <dbReference type="NCBI Taxonomy" id="243365"/>
    <lineage>
        <taxon>Bacteria</taxon>
        <taxon>Pseudomonadati</taxon>
        <taxon>Pseudomonadota</taxon>
        <taxon>Betaproteobacteria</taxon>
        <taxon>Neisseriales</taxon>
        <taxon>Chromobacteriaceae</taxon>
        <taxon>Chromobacterium</taxon>
    </lineage>
</organism>
<dbReference type="EMBL" id="AE016825">
    <property type="protein sequence ID" value="AAQ60534.1"/>
    <property type="molecule type" value="Genomic_DNA"/>
</dbReference>
<evidence type="ECO:0000313" key="2">
    <source>
        <dbReference type="Proteomes" id="UP000001424"/>
    </source>
</evidence>
<proteinExistence type="predicted"/>
<gene>
    <name evidence="1" type="ordered locus">CV_2866</name>
</gene>
<name>Q7NU37_CHRVO</name>
<dbReference type="AlphaFoldDB" id="Q7NU37"/>
<dbReference type="KEGG" id="cvi:CV_2866"/>
<dbReference type="HOGENOM" id="CLU_2407939_0_0_4"/>
<dbReference type="STRING" id="243365.CV_2866"/>
<reference evidence="1 2" key="1">
    <citation type="journal article" date="2003" name="Proc. Natl. Acad. Sci. U.S.A.">
        <title>The complete genome sequence of Chromobacterium violaceum reveals remarkable and exploitable bacterial adaptability.</title>
        <authorList>
            <person name="Vasconcelos A.T.R."/>
            <person name="de Almeida D.F."/>
            <person name="Almeida F.C."/>
            <person name="de Almeida L.G.P."/>
            <person name="de Almeida R."/>
            <person name="Goncalves J.A.A."/>
            <person name="Andrade E.M."/>
            <person name="Antonio R.V."/>
            <person name="Araripe J."/>
            <person name="de Araujo M.F.F."/>
            <person name="Filho S.A."/>
            <person name="Azevedo V."/>
            <person name="Batista A.J."/>
            <person name="Bataus L.A.M."/>
            <person name="Batista J.S."/>
            <person name="Belo A."/>
            <person name="vander Berg C."/>
            <person name="Blamey J."/>
            <person name="Bogo M."/>
            <person name="Bonato S."/>
            <person name="Bordignon J."/>
            <person name="Brito C.A."/>
            <person name="Brocchi M."/>
            <person name="Burity H.A."/>
            <person name="Camargo A.A."/>
            <person name="Cardoso D.D.P."/>
            <person name="Carneiro N.P."/>
            <person name="Carraro D.M."/>
            <person name="Carvalho C.M.B."/>
            <person name="Cascardo J.C.M."/>
            <person name="Cavada B.S."/>
            <person name="Chueire L.M.O."/>
            <person name="Pasa T.B.C."/>
            <person name="Duran N."/>
            <person name="Fagundes N."/>
            <person name="Falcao C.L."/>
            <person name="Fantinatti F."/>
            <person name="Farias I.P."/>
            <person name="Felipe M.S.S."/>
            <person name="Ferrari L.P."/>
            <person name="Ferro J.A."/>
            <person name="Ferro M.I.T."/>
            <person name="Franco G.R."/>
            <person name="Freitas N.S.A."/>
            <person name="Furlan L.R."/>
            <person name="Gazzinelli R.T."/>
            <person name="Gomes E.A."/>
            <person name="Goncalves P.R."/>
            <person name="Grangeiro T.B."/>
            <person name="Grattapaglia D."/>
            <person name="Grisard E.C."/>
            <person name="Guimaraes C.T."/>
            <person name="Hanna E.S."/>
            <person name="Hungria M."/>
            <person name="Jardim S.N."/>
            <person name="Laurino J."/>
            <person name="Leoi L.C.T."/>
            <person name="Fassarella L."/>
            <person name="Lima A."/>
            <person name="Loureiro M.F."/>
            <person name="Lyra M.C.P."/>
            <person name="Macedo M."/>
            <person name="Madeira H.M.F."/>
            <person name="Manfio G.P."/>
            <person name="Maranhao A.Q."/>
            <person name="Martins W.S."/>
            <person name="di Mauro S.M.Z."/>
            <person name="de Medeiros S.R.B."/>
            <person name="Meissner R.D.V."/>
            <person name="Menck C.F.M."/>
            <person name="Moreira M.A.M."/>
            <person name="Nascimento F.F."/>
            <person name="Nicolas M.F."/>
            <person name="Oliveira J.G."/>
            <person name="Oliveira S.C."/>
            <person name="Paixao R.F.C."/>
            <person name="Parente J.A."/>
            <person name="Pedrosa F.O."/>
            <person name="Pena S.J.D."/>
            <person name="Perreira J.O."/>
            <person name="Perreira M."/>
            <person name="Pinto L.S.R.C."/>
            <person name="Pinto L.S."/>
            <person name="Porto J.I.R."/>
            <person name="Potrich D.P."/>
            <person name="Neto C.E.R."/>
            <person name="Reis A.M.M."/>
            <person name="Rigo L.U."/>
            <person name="Rondinelli E."/>
            <person name="dos Santos E.B.P."/>
            <person name="Santos F.R."/>
            <person name="Schneider M.P.C."/>
            <person name="Seuanez H.N."/>
            <person name="Silva A.M.R."/>
            <person name="da Silva A.L.C."/>
            <person name="Silva D.W."/>
            <person name="Silva R."/>
            <person name="Simoes I.C."/>
            <person name="Simon D."/>
            <person name="Soares C.M.A."/>
            <person name="Soares R.B.A."/>
            <person name="Souza E.M."/>
            <person name="Souza K.R.L."/>
            <person name="Souza R.C."/>
            <person name="Steffens M.B.R."/>
            <person name="Steindel M."/>
            <person name="Teixeira S.R."/>
            <person name="Urmenyi T."/>
            <person name="Vettore A."/>
            <person name="Wassem R."/>
            <person name="Zaha A."/>
            <person name="Simpson A.J.G."/>
        </authorList>
    </citation>
    <scope>NUCLEOTIDE SEQUENCE [LARGE SCALE GENOMIC DNA]</scope>
    <source>
        <strain evidence="2">ATCC 12472 / DSM 30191 / JCM 1249 / NBRC 12614 / NCIMB 9131 / NCTC 9757</strain>
    </source>
</reference>
<accession>Q7NU37</accession>
<keyword evidence="2" id="KW-1185">Reference proteome</keyword>
<dbReference type="Proteomes" id="UP000001424">
    <property type="component" value="Chromosome"/>
</dbReference>